<dbReference type="GO" id="GO:0008270">
    <property type="term" value="F:zinc ion binding"/>
    <property type="evidence" value="ECO:0007669"/>
    <property type="project" value="UniProtKB-KW"/>
</dbReference>
<gene>
    <name evidence="5" type="ORF">WMSIL1_LOCUS9613</name>
</gene>
<organism evidence="5 6">
    <name type="scientific">Hymenolepis diminuta</name>
    <name type="common">Rat tapeworm</name>
    <dbReference type="NCBI Taxonomy" id="6216"/>
    <lineage>
        <taxon>Eukaryota</taxon>
        <taxon>Metazoa</taxon>
        <taxon>Spiralia</taxon>
        <taxon>Lophotrochozoa</taxon>
        <taxon>Platyhelminthes</taxon>
        <taxon>Cestoda</taxon>
        <taxon>Eucestoda</taxon>
        <taxon>Cyclophyllidea</taxon>
        <taxon>Hymenolepididae</taxon>
        <taxon>Hymenolepis</taxon>
    </lineage>
</organism>
<dbReference type="InterPro" id="IPR011124">
    <property type="entry name" value="Znf_CW"/>
</dbReference>
<evidence type="ECO:0000256" key="2">
    <source>
        <dbReference type="ARBA" id="ARBA00022771"/>
    </source>
</evidence>
<keyword evidence="2" id="KW-0863">Zinc-finger</keyword>
<dbReference type="PROSITE" id="PS51050">
    <property type="entry name" value="ZF_CW"/>
    <property type="match status" value="1"/>
</dbReference>
<evidence type="ECO:0000313" key="6">
    <source>
        <dbReference type="Proteomes" id="UP000321570"/>
    </source>
</evidence>
<proteinExistence type="predicted"/>
<evidence type="ECO:0000256" key="3">
    <source>
        <dbReference type="ARBA" id="ARBA00022833"/>
    </source>
</evidence>
<evidence type="ECO:0000256" key="1">
    <source>
        <dbReference type="ARBA" id="ARBA00022723"/>
    </source>
</evidence>
<keyword evidence="3" id="KW-0862">Zinc</keyword>
<keyword evidence="6" id="KW-1185">Reference proteome</keyword>
<sequence>NESISCSEFGPLCFVGVNRKCERNHSDGRWHHHSFGEHICRNCLKFFRNINKCNSGTDIVKRAYAMRLRFWEASFAEYPGADTLNNGRLVYEYIITNLLPLWRKCCQCSKWRQIPIEFSFKQGLTKSRFVCS</sequence>
<evidence type="ECO:0000313" key="5">
    <source>
        <dbReference type="EMBL" id="VUZ50868.1"/>
    </source>
</evidence>
<dbReference type="AlphaFoldDB" id="A0A564YW31"/>
<feature type="domain" description="CW-type" evidence="4">
    <location>
        <begin position="96"/>
        <end position="132"/>
    </location>
</feature>
<feature type="non-terminal residue" evidence="5">
    <location>
        <position position="1"/>
    </location>
</feature>
<reference evidence="5 6" key="1">
    <citation type="submission" date="2019-07" db="EMBL/GenBank/DDBJ databases">
        <authorList>
            <person name="Jastrzebski P J."/>
            <person name="Paukszto L."/>
            <person name="Jastrzebski P J."/>
        </authorList>
    </citation>
    <scope>NUCLEOTIDE SEQUENCE [LARGE SCALE GENOMIC DNA]</scope>
    <source>
        <strain evidence="5 6">WMS-il1</strain>
    </source>
</reference>
<dbReference type="Proteomes" id="UP000321570">
    <property type="component" value="Unassembled WGS sequence"/>
</dbReference>
<feature type="non-terminal residue" evidence="5">
    <location>
        <position position="132"/>
    </location>
</feature>
<name>A0A564YW31_HYMDI</name>
<accession>A0A564YW31</accession>
<evidence type="ECO:0000259" key="4">
    <source>
        <dbReference type="PROSITE" id="PS51050"/>
    </source>
</evidence>
<protein>
    <recommendedName>
        <fullName evidence="4">CW-type domain-containing protein</fullName>
    </recommendedName>
</protein>
<keyword evidence="1" id="KW-0479">Metal-binding</keyword>
<dbReference type="EMBL" id="CABIJS010000399">
    <property type="protein sequence ID" value="VUZ50868.1"/>
    <property type="molecule type" value="Genomic_DNA"/>
</dbReference>